<keyword evidence="2" id="KW-0812">Transmembrane</keyword>
<evidence type="ECO:0000256" key="2">
    <source>
        <dbReference type="SAM" id="Phobius"/>
    </source>
</evidence>
<reference evidence="3" key="2">
    <citation type="submission" date="2023-06" db="EMBL/GenBank/DDBJ databases">
        <authorList>
            <consortium name="Lawrence Berkeley National Laboratory"/>
            <person name="Mondo S.J."/>
            <person name="Hensen N."/>
            <person name="Bonometti L."/>
            <person name="Westerberg I."/>
            <person name="Brannstrom I.O."/>
            <person name="Guillou S."/>
            <person name="Cros-Aarteil S."/>
            <person name="Calhoun S."/>
            <person name="Haridas S."/>
            <person name="Kuo A."/>
            <person name="Pangilinan J."/>
            <person name="Riley R."/>
            <person name="Labutti K."/>
            <person name="Andreopoulos B."/>
            <person name="Lipzen A."/>
            <person name="Chen C."/>
            <person name="Yanf M."/>
            <person name="Daum C."/>
            <person name="Ng V."/>
            <person name="Clum A."/>
            <person name="Steindorff A."/>
            <person name="Ohm R."/>
            <person name="Martin F."/>
            <person name="Silar P."/>
            <person name="Natvig D."/>
            <person name="Lalanne C."/>
            <person name="Gautier V."/>
            <person name="Ament-Velasquez S.L."/>
            <person name="Kruys A."/>
            <person name="Hutchinson M.I."/>
            <person name="Powell A.J."/>
            <person name="Barry K."/>
            <person name="Miller A.N."/>
            <person name="Grigoriev I.V."/>
            <person name="Debuchy R."/>
            <person name="Gladieux P."/>
            <person name="Thoren M.H."/>
            <person name="Johannesson H."/>
        </authorList>
    </citation>
    <scope>NUCLEOTIDE SEQUENCE</scope>
    <source>
        <strain evidence="3">PSN324</strain>
    </source>
</reference>
<protein>
    <recommendedName>
        <fullName evidence="5">Family c-likeg-protein-coupled receptor protein</fullName>
    </recommendedName>
</protein>
<feature type="region of interest" description="Disordered" evidence="1">
    <location>
        <begin position="1"/>
        <end position="22"/>
    </location>
</feature>
<dbReference type="PANTHER" id="PTHR35184">
    <property type="entry name" value="YALI0C10208P"/>
    <property type="match status" value="1"/>
</dbReference>
<dbReference type="EMBL" id="MU864932">
    <property type="protein sequence ID" value="KAK4466401.1"/>
    <property type="molecule type" value="Genomic_DNA"/>
</dbReference>
<evidence type="ECO:0000256" key="1">
    <source>
        <dbReference type="SAM" id="MobiDB-lite"/>
    </source>
</evidence>
<name>A0AAV9I5V8_9PEZI</name>
<accession>A0AAV9I5V8</accession>
<feature type="transmembrane region" description="Helical" evidence="2">
    <location>
        <begin position="103"/>
        <end position="125"/>
    </location>
</feature>
<dbReference type="Proteomes" id="UP001321749">
    <property type="component" value="Unassembled WGS sequence"/>
</dbReference>
<feature type="transmembrane region" description="Helical" evidence="2">
    <location>
        <begin position="146"/>
        <end position="167"/>
    </location>
</feature>
<keyword evidence="2" id="KW-0472">Membrane</keyword>
<comment type="caution">
    <text evidence="3">The sequence shown here is derived from an EMBL/GenBank/DDBJ whole genome shotgun (WGS) entry which is preliminary data.</text>
</comment>
<feature type="transmembrane region" description="Helical" evidence="2">
    <location>
        <begin position="40"/>
        <end position="60"/>
    </location>
</feature>
<dbReference type="PANTHER" id="PTHR35184:SF1">
    <property type="entry name" value="INTEGRAL MEMBRANE PROTEIN"/>
    <property type="match status" value="1"/>
</dbReference>
<reference evidence="3" key="1">
    <citation type="journal article" date="2023" name="Mol. Phylogenet. Evol.">
        <title>Genome-scale phylogeny and comparative genomics of the fungal order Sordariales.</title>
        <authorList>
            <person name="Hensen N."/>
            <person name="Bonometti L."/>
            <person name="Westerberg I."/>
            <person name="Brannstrom I.O."/>
            <person name="Guillou S."/>
            <person name="Cros-Aarteil S."/>
            <person name="Calhoun S."/>
            <person name="Haridas S."/>
            <person name="Kuo A."/>
            <person name="Mondo S."/>
            <person name="Pangilinan J."/>
            <person name="Riley R."/>
            <person name="LaButti K."/>
            <person name="Andreopoulos B."/>
            <person name="Lipzen A."/>
            <person name="Chen C."/>
            <person name="Yan M."/>
            <person name="Daum C."/>
            <person name="Ng V."/>
            <person name="Clum A."/>
            <person name="Steindorff A."/>
            <person name="Ohm R.A."/>
            <person name="Martin F."/>
            <person name="Silar P."/>
            <person name="Natvig D.O."/>
            <person name="Lalanne C."/>
            <person name="Gautier V."/>
            <person name="Ament-Velasquez S.L."/>
            <person name="Kruys A."/>
            <person name="Hutchinson M.I."/>
            <person name="Powell A.J."/>
            <person name="Barry K."/>
            <person name="Miller A.N."/>
            <person name="Grigoriev I.V."/>
            <person name="Debuchy R."/>
            <person name="Gladieux P."/>
            <person name="Hiltunen Thoren M."/>
            <person name="Johannesson H."/>
        </authorList>
    </citation>
    <scope>NUCLEOTIDE SEQUENCE</scope>
    <source>
        <strain evidence="3">PSN324</strain>
    </source>
</reference>
<gene>
    <name evidence="3" type="ORF">QBC42DRAFT_302720</name>
</gene>
<evidence type="ECO:0000313" key="3">
    <source>
        <dbReference type="EMBL" id="KAK4466401.1"/>
    </source>
</evidence>
<feature type="transmembrane region" description="Helical" evidence="2">
    <location>
        <begin position="228"/>
        <end position="246"/>
    </location>
</feature>
<proteinExistence type="predicted"/>
<evidence type="ECO:0008006" key="5">
    <source>
        <dbReference type="Google" id="ProtNLM"/>
    </source>
</evidence>
<keyword evidence="2" id="KW-1133">Transmembrane helix</keyword>
<feature type="transmembrane region" description="Helical" evidence="2">
    <location>
        <begin position="266"/>
        <end position="285"/>
    </location>
</feature>
<dbReference type="AlphaFoldDB" id="A0AAV9I5V8"/>
<sequence length="363" mass="40205">MPLKIGKLKMGQPTSQLPKKGPYPSPFTTTGLVPSIKVDVPISAVFLALFIVSAATNMTIFQINKRRSHKFLFSGLLFGFSMARITTLVMRIVWANYPRNANIALAANIFVAAGVLLLFLLNLIFAQRIVRSYHPRFGWNRAVGAAWKAVYFSVLALLIMVIITNVHSSFTLDVPTKMRERDVLRFAVVYLAVLAFLPIPIVVAAVLWPRPAGQKLDKFGQGRMRTKVRLLLFTSALLSLGAWFRAATTFVPRLASEPVAWYHSRPAFYCFNFVVELLVVFTYVVSRFDKRFHVPDGSDGPGSYGKGGIAGAVNDEEESDNQNYTGRHVNRSRASPAWQIANHVDFASNTTQGACASETGDTL</sequence>
<keyword evidence="4" id="KW-1185">Reference proteome</keyword>
<feature type="transmembrane region" description="Helical" evidence="2">
    <location>
        <begin position="72"/>
        <end position="97"/>
    </location>
</feature>
<feature type="transmembrane region" description="Helical" evidence="2">
    <location>
        <begin position="187"/>
        <end position="208"/>
    </location>
</feature>
<feature type="region of interest" description="Disordered" evidence="1">
    <location>
        <begin position="303"/>
        <end position="328"/>
    </location>
</feature>
<dbReference type="InterPro" id="IPR021460">
    <property type="entry name" value="DUF3112"/>
</dbReference>
<evidence type="ECO:0000313" key="4">
    <source>
        <dbReference type="Proteomes" id="UP001321749"/>
    </source>
</evidence>
<dbReference type="Pfam" id="PF11309">
    <property type="entry name" value="DUF3112"/>
    <property type="match status" value="1"/>
</dbReference>
<organism evidence="3 4">
    <name type="scientific">Cladorrhinum samala</name>
    <dbReference type="NCBI Taxonomy" id="585594"/>
    <lineage>
        <taxon>Eukaryota</taxon>
        <taxon>Fungi</taxon>
        <taxon>Dikarya</taxon>
        <taxon>Ascomycota</taxon>
        <taxon>Pezizomycotina</taxon>
        <taxon>Sordariomycetes</taxon>
        <taxon>Sordariomycetidae</taxon>
        <taxon>Sordariales</taxon>
        <taxon>Podosporaceae</taxon>
        <taxon>Cladorrhinum</taxon>
    </lineage>
</organism>